<sequence length="225" mass="24406">MEPWSTYRLDDFLLFSPRVYWRLFEAQNAALWPLHLATMLAGLALVLLILRRPGRAMLWTGLLLAPLWAFVAWSFLLQRYAGINWAMDYAAPAFFLQAVLLLAAAVMPGGPALGRRDAVSRAGLGLAVAGLLPYPALALASGRPLTMAEVFGIAPDPTVLVTIGLLLMARGRWLALLLPIPLLWCLFSGLTLLAMREAQAWPVLAGAGLATVLAALRLAQPASRR</sequence>
<keyword evidence="1" id="KW-0812">Transmembrane</keyword>
<protein>
    <recommendedName>
        <fullName evidence="4">MFS transporter permease</fullName>
    </recommendedName>
</protein>
<proteinExistence type="predicted"/>
<dbReference type="AlphaFoldDB" id="A0A1G4RWW7"/>
<feature type="transmembrane region" description="Helical" evidence="1">
    <location>
        <begin position="57"/>
        <end position="77"/>
    </location>
</feature>
<dbReference type="InterPro" id="IPR045708">
    <property type="entry name" value="DUF6064"/>
</dbReference>
<keyword evidence="1" id="KW-0472">Membrane</keyword>
<accession>A0A1G4RWW7</accession>
<feature type="transmembrane region" description="Helical" evidence="1">
    <location>
        <begin position="174"/>
        <end position="194"/>
    </location>
</feature>
<feature type="transmembrane region" description="Helical" evidence="1">
    <location>
        <begin position="122"/>
        <end position="141"/>
    </location>
</feature>
<evidence type="ECO:0000313" key="2">
    <source>
        <dbReference type="EMBL" id="SCW61238.1"/>
    </source>
</evidence>
<keyword evidence="1" id="KW-1133">Transmembrane helix</keyword>
<keyword evidence="3" id="KW-1185">Reference proteome</keyword>
<feature type="transmembrane region" description="Helical" evidence="1">
    <location>
        <begin position="30"/>
        <end position="50"/>
    </location>
</feature>
<dbReference type="EMBL" id="FMTP01000002">
    <property type="protein sequence ID" value="SCW61238.1"/>
    <property type="molecule type" value="Genomic_DNA"/>
</dbReference>
<feature type="transmembrane region" description="Helical" evidence="1">
    <location>
        <begin position="89"/>
        <end position="110"/>
    </location>
</feature>
<name>A0A1G4RWW7_9HYPH</name>
<evidence type="ECO:0000256" key="1">
    <source>
        <dbReference type="SAM" id="Phobius"/>
    </source>
</evidence>
<dbReference type="Pfam" id="PF19540">
    <property type="entry name" value="DUF6064"/>
    <property type="match status" value="1"/>
</dbReference>
<feature type="transmembrane region" description="Helical" evidence="1">
    <location>
        <begin position="147"/>
        <end position="167"/>
    </location>
</feature>
<dbReference type="Proteomes" id="UP000198889">
    <property type="component" value="Unassembled WGS sequence"/>
</dbReference>
<organism evidence="2 3">
    <name type="scientific">Ancylobacter rudongensis</name>
    <dbReference type="NCBI Taxonomy" id="177413"/>
    <lineage>
        <taxon>Bacteria</taxon>
        <taxon>Pseudomonadati</taxon>
        <taxon>Pseudomonadota</taxon>
        <taxon>Alphaproteobacteria</taxon>
        <taxon>Hyphomicrobiales</taxon>
        <taxon>Xanthobacteraceae</taxon>
        <taxon>Ancylobacter</taxon>
    </lineage>
</organism>
<gene>
    <name evidence="2" type="ORF">SAMN05660859_1992</name>
</gene>
<dbReference type="RefSeq" id="WP_091438539.1">
    <property type="nucleotide sequence ID" value="NZ_FMTP01000002.1"/>
</dbReference>
<dbReference type="STRING" id="177413.SAMN05660859_1992"/>
<evidence type="ECO:0008006" key="4">
    <source>
        <dbReference type="Google" id="ProtNLM"/>
    </source>
</evidence>
<evidence type="ECO:0000313" key="3">
    <source>
        <dbReference type="Proteomes" id="UP000198889"/>
    </source>
</evidence>
<feature type="transmembrane region" description="Helical" evidence="1">
    <location>
        <begin position="200"/>
        <end position="219"/>
    </location>
</feature>
<reference evidence="3" key="1">
    <citation type="submission" date="2016-10" db="EMBL/GenBank/DDBJ databases">
        <authorList>
            <person name="Varghese N."/>
            <person name="Submissions S."/>
        </authorList>
    </citation>
    <scope>NUCLEOTIDE SEQUENCE [LARGE SCALE GENOMIC DNA]</scope>
    <source>
        <strain evidence="3">CGMCC 1.1761</strain>
    </source>
</reference>